<dbReference type="AlphaFoldDB" id="A0A553RJR8"/>
<gene>
    <name evidence="5" type="ORF">DNTS_034466</name>
</gene>
<keyword evidence="6" id="KW-1185">Reference proteome</keyword>
<evidence type="ECO:0000256" key="1">
    <source>
        <dbReference type="ARBA" id="ARBA00060839"/>
    </source>
</evidence>
<dbReference type="Pfam" id="PF13638">
    <property type="entry name" value="PIN_4"/>
    <property type="match status" value="1"/>
</dbReference>
<comment type="similarity">
    <text evidence="1">Belongs to the SWT1 family.</text>
</comment>
<dbReference type="InterPro" id="IPR029060">
    <property type="entry name" value="PIN-like_dom_sf"/>
</dbReference>
<feature type="region of interest" description="Disordered" evidence="3">
    <location>
        <begin position="242"/>
        <end position="263"/>
    </location>
</feature>
<feature type="compositionally biased region" description="Basic and acidic residues" evidence="3">
    <location>
        <begin position="109"/>
        <end position="123"/>
    </location>
</feature>
<evidence type="ECO:0000256" key="3">
    <source>
        <dbReference type="SAM" id="MobiDB-lite"/>
    </source>
</evidence>
<feature type="compositionally biased region" description="Basic and acidic residues" evidence="3">
    <location>
        <begin position="69"/>
        <end position="100"/>
    </location>
</feature>
<evidence type="ECO:0000259" key="4">
    <source>
        <dbReference type="SMART" id="SM00670"/>
    </source>
</evidence>
<dbReference type="EMBL" id="SRMA01023950">
    <property type="protein sequence ID" value="TRZ02410.1"/>
    <property type="molecule type" value="Genomic_DNA"/>
</dbReference>
<dbReference type="InterPro" id="IPR002716">
    <property type="entry name" value="PIN_dom"/>
</dbReference>
<feature type="compositionally biased region" description="Basic residues" evidence="3">
    <location>
        <begin position="1"/>
        <end position="11"/>
    </location>
</feature>
<sequence length="810" mass="90463">MSQRKSKKKKHKEDEKFSGCSREDKEHERSSSVKGKEETKRNFKHVEKDQKNRKSPSPHTSGKGSTKHPTTEQHSSKEKKEHVSKWVSEEDSRTPRKNDSQENNLKRRLSPELHAEPKPKDIKSTISVTHTDSEVPKKMTKMLEVSSKMVPQTDKTGINSAKKSWETFRRLHVGSKLKIPKTISYKKEDSVAVKDSVELKNTADVISGHKNTSFHGSSSISFKIPKKGTVARVQTNREIFDAFSPDSPTQSTTQPSLTPTPAKPALFIPKLLKPKALEVSTQNPQETASLASLLPSIVSPQVQQVNTDHKEEVTVSEKEPVEEHMQLVEELHLARSENRLDMSLVDNCGELTCMDIDPPEEGPSFTLNQQREALLIVLDTNVLLSHLDYVKKIRSHGLSALGFPTLLIPWVVLQELDHLKGGKLSTSVADKARPAVNFIYSCLKNQEPRLKGQSMQQASQAVCGLTGLNNDDRVLQCCLQYQTLLPESDLLLCTNDKNLCSKALLSGVKAFSKADLVKEVEKTTTTLLNYCPSNPAVPPPVGSVGKVENEQRNRQNHEEQQKLSECVSLLESCLQRVLSVVLEEEMKEVYGDLWTEIVYVKPPWTLEGVLKCFKKHWIAVFGMIIKRSLLSCVEMLSDWLCSGQSVDPTSVLHSMRLATELLSALADRSQYSSDVAQALSTLHELEDRLQPPKKKDDADNEDSLMAEVEEDAVPSHQEVWTVFESIWNNVCQISSALFSALHFTPGTTEPNLSSTSPPPQEALSCLQRLSAALKQLLEGLQREKLCIGGRQLSELYANLDQCVSAVNPWP</sequence>
<dbReference type="FunFam" id="3.40.50.1010:FF:000012">
    <property type="entry name" value="SWT1, RNA endoribonuclease homolog"/>
    <property type="match status" value="1"/>
</dbReference>
<dbReference type="PANTHER" id="PTHR16161:SF0">
    <property type="entry name" value="TRANSCRIPTIONAL PROTEIN SWT1"/>
    <property type="match status" value="1"/>
</dbReference>
<feature type="compositionally biased region" description="Basic and acidic residues" evidence="3">
    <location>
        <begin position="12"/>
        <end position="52"/>
    </location>
</feature>
<feature type="domain" description="PIN" evidence="4">
    <location>
        <begin position="374"/>
        <end position="501"/>
    </location>
</feature>
<dbReference type="OrthoDB" id="548295at2759"/>
<accession>A0A553RJR8</accession>
<dbReference type="Proteomes" id="UP000316079">
    <property type="component" value="Unassembled WGS sequence"/>
</dbReference>
<feature type="compositionally biased region" description="Polar residues" evidence="3">
    <location>
        <begin position="57"/>
        <end position="68"/>
    </location>
</feature>
<feature type="region of interest" description="Disordered" evidence="3">
    <location>
        <begin position="1"/>
        <end position="135"/>
    </location>
</feature>
<evidence type="ECO:0000313" key="6">
    <source>
        <dbReference type="Proteomes" id="UP000316079"/>
    </source>
</evidence>
<name>A0A553RJR8_9TELE</name>
<dbReference type="SUPFAM" id="SSF88723">
    <property type="entry name" value="PIN domain-like"/>
    <property type="match status" value="1"/>
</dbReference>
<reference evidence="5 6" key="1">
    <citation type="journal article" date="2019" name="Sci. Data">
        <title>Hybrid genome assembly and annotation of Danionella translucida.</title>
        <authorList>
            <person name="Kadobianskyi M."/>
            <person name="Schulze L."/>
            <person name="Schuelke M."/>
            <person name="Judkewitz B."/>
        </authorList>
    </citation>
    <scope>NUCLEOTIDE SEQUENCE [LARGE SCALE GENOMIC DNA]</scope>
    <source>
        <strain evidence="5 6">Bolton</strain>
    </source>
</reference>
<evidence type="ECO:0000313" key="5">
    <source>
        <dbReference type="EMBL" id="TRZ02410.1"/>
    </source>
</evidence>
<dbReference type="STRING" id="623744.A0A553RJR8"/>
<dbReference type="SMART" id="SM00670">
    <property type="entry name" value="PINc"/>
    <property type="match status" value="1"/>
</dbReference>
<feature type="compositionally biased region" description="Low complexity" evidence="3">
    <location>
        <begin position="244"/>
        <end position="260"/>
    </location>
</feature>
<dbReference type="InterPro" id="IPR052626">
    <property type="entry name" value="SWT1_Regulator"/>
</dbReference>
<organism evidence="5 6">
    <name type="scientific">Danionella cerebrum</name>
    <dbReference type="NCBI Taxonomy" id="2873325"/>
    <lineage>
        <taxon>Eukaryota</taxon>
        <taxon>Metazoa</taxon>
        <taxon>Chordata</taxon>
        <taxon>Craniata</taxon>
        <taxon>Vertebrata</taxon>
        <taxon>Euteleostomi</taxon>
        <taxon>Actinopterygii</taxon>
        <taxon>Neopterygii</taxon>
        <taxon>Teleostei</taxon>
        <taxon>Ostariophysi</taxon>
        <taxon>Cypriniformes</taxon>
        <taxon>Danionidae</taxon>
        <taxon>Danioninae</taxon>
        <taxon>Danionella</taxon>
    </lineage>
</organism>
<dbReference type="GO" id="GO:0005634">
    <property type="term" value="C:nucleus"/>
    <property type="evidence" value="ECO:0007669"/>
    <property type="project" value="TreeGrafter"/>
</dbReference>
<comment type="caution">
    <text evidence="5">The sequence shown here is derived from an EMBL/GenBank/DDBJ whole genome shotgun (WGS) entry which is preliminary data.</text>
</comment>
<evidence type="ECO:0000256" key="2">
    <source>
        <dbReference type="ARBA" id="ARBA00074620"/>
    </source>
</evidence>
<proteinExistence type="inferred from homology"/>
<protein>
    <recommendedName>
        <fullName evidence="2">Transcriptional protein SWT1</fullName>
    </recommendedName>
</protein>
<dbReference type="PANTHER" id="PTHR16161">
    <property type="entry name" value="TRANSCRIPTIONAL PROTEIN SWT1"/>
    <property type="match status" value="1"/>
</dbReference>
<dbReference type="Gene3D" id="3.40.50.1010">
    <property type="entry name" value="5'-nuclease"/>
    <property type="match status" value="1"/>
</dbReference>
<dbReference type="CDD" id="cd18727">
    <property type="entry name" value="PIN_Swt1-like"/>
    <property type="match status" value="1"/>
</dbReference>